<evidence type="ECO:0000313" key="3">
    <source>
        <dbReference type="Proteomes" id="UP001234989"/>
    </source>
</evidence>
<accession>A0AAF0U8B7</accession>
<feature type="compositionally biased region" description="Polar residues" evidence="1">
    <location>
        <begin position="1"/>
        <end position="11"/>
    </location>
</feature>
<sequence>MVELPETNSDSDGVYETHLTSSNNAGESQDSQASIPNPEDDHLLHSQRAELPSKTMHDPSRIPVPQNPPTAPTQTVVPAPPVSGPPPRSLNRLKAEGLRNILEEKKLSMDGVVDRYPEIWRTLKLHKFEIFTKPRGPYIPHWVGEFYSS</sequence>
<dbReference type="PANTHER" id="PTHR33180:SF31">
    <property type="entry name" value="POLYPROTEIN PROTEIN"/>
    <property type="match status" value="1"/>
</dbReference>
<protein>
    <submittedName>
        <fullName evidence="2">Uncharacterized protein</fullName>
    </submittedName>
</protein>
<dbReference type="EMBL" id="CP133619">
    <property type="protein sequence ID" value="WMV41083.1"/>
    <property type="molecule type" value="Genomic_DNA"/>
</dbReference>
<feature type="compositionally biased region" description="Basic and acidic residues" evidence="1">
    <location>
        <begin position="39"/>
        <end position="48"/>
    </location>
</feature>
<evidence type="ECO:0000313" key="2">
    <source>
        <dbReference type="EMBL" id="WMV41083.1"/>
    </source>
</evidence>
<dbReference type="PANTHER" id="PTHR33180">
    <property type="entry name" value="PHOTOSYSTEM II CP43 REACTION CENTER PROTEIN"/>
    <property type="match status" value="1"/>
</dbReference>
<reference evidence="2" key="1">
    <citation type="submission" date="2023-08" db="EMBL/GenBank/DDBJ databases">
        <title>A de novo genome assembly of Solanum verrucosum Schlechtendal, a Mexican diploid species geographically isolated from the other diploid A-genome species in potato relatives.</title>
        <authorList>
            <person name="Hosaka K."/>
        </authorList>
    </citation>
    <scope>NUCLEOTIDE SEQUENCE</scope>
    <source>
        <tissue evidence="2">Young leaves</tissue>
    </source>
</reference>
<evidence type="ECO:0000256" key="1">
    <source>
        <dbReference type="SAM" id="MobiDB-lite"/>
    </source>
</evidence>
<feature type="compositionally biased region" description="Pro residues" evidence="1">
    <location>
        <begin position="78"/>
        <end position="88"/>
    </location>
</feature>
<keyword evidence="3" id="KW-1185">Reference proteome</keyword>
<name>A0AAF0U8B7_SOLVR</name>
<dbReference type="Proteomes" id="UP001234989">
    <property type="component" value="Chromosome 8"/>
</dbReference>
<organism evidence="2 3">
    <name type="scientific">Solanum verrucosum</name>
    <dbReference type="NCBI Taxonomy" id="315347"/>
    <lineage>
        <taxon>Eukaryota</taxon>
        <taxon>Viridiplantae</taxon>
        <taxon>Streptophyta</taxon>
        <taxon>Embryophyta</taxon>
        <taxon>Tracheophyta</taxon>
        <taxon>Spermatophyta</taxon>
        <taxon>Magnoliopsida</taxon>
        <taxon>eudicotyledons</taxon>
        <taxon>Gunneridae</taxon>
        <taxon>Pentapetalae</taxon>
        <taxon>asterids</taxon>
        <taxon>lamiids</taxon>
        <taxon>Solanales</taxon>
        <taxon>Solanaceae</taxon>
        <taxon>Solanoideae</taxon>
        <taxon>Solaneae</taxon>
        <taxon>Solanum</taxon>
    </lineage>
</organism>
<proteinExistence type="predicted"/>
<feature type="compositionally biased region" description="Polar residues" evidence="1">
    <location>
        <begin position="18"/>
        <end position="35"/>
    </location>
</feature>
<dbReference type="AlphaFoldDB" id="A0AAF0U8B7"/>
<gene>
    <name evidence="2" type="ORF">MTR67_034468</name>
</gene>
<feature type="region of interest" description="Disordered" evidence="1">
    <location>
        <begin position="1"/>
        <end position="90"/>
    </location>
</feature>